<feature type="transmembrane region" description="Helical" evidence="1">
    <location>
        <begin position="119"/>
        <end position="139"/>
    </location>
</feature>
<evidence type="ECO:0000313" key="3">
    <source>
        <dbReference type="Proteomes" id="UP000075531"/>
    </source>
</evidence>
<evidence type="ECO:0000256" key="1">
    <source>
        <dbReference type="SAM" id="Phobius"/>
    </source>
</evidence>
<sequence>MKRRSEFITFLTALIPGTGYMYLGLMRRGIEALVIFFAIKPLFSLLGLGFIGSIIKVPFWFYCFFDTFNVAHKMDRGIIVEDTGFIIDRIVERKKNNMQCDFQNGYNNYNDYNIDKRKWIILGWCIIILGILGIINKTLAGSMFFMELKSFISKYFIPAAFVIGGIALLKKNKY</sequence>
<dbReference type="Proteomes" id="UP000075531">
    <property type="component" value="Unassembled WGS sequence"/>
</dbReference>
<evidence type="ECO:0008006" key="4">
    <source>
        <dbReference type="Google" id="ProtNLM"/>
    </source>
</evidence>
<proteinExistence type="predicted"/>
<name>A0A151B6F9_9CLOT</name>
<keyword evidence="1" id="KW-1133">Transmembrane helix</keyword>
<organism evidence="2 3">
    <name type="scientific">Clostridium tepidiprofundi DSM 19306</name>
    <dbReference type="NCBI Taxonomy" id="1121338"/>
    <lineage>
        <taxon>Bacteria</taxon>
        <taxon>Bacillati</taxon>
        <taxon>Bacillota</taxon>
        <taxon>Clostridia</taxon>
        <taxon>Eubacteriales</taxon>
        <taxon>Clostridiaceae</taxon>
        <taxon>Clostridium</taxon>
    </lineage>
</organism>
<dbReference type="STRING" id="1121338.CLTEP_06500"/>
<accession>A0A151B6F9</accession>
<dbReference type="PATRIC" id="fig|1121338.3.peg.657"/>
<feature type="transmembrane region" description="Helical" evidence="1">
    <location>
        <begin position="7"/>
        <end position="26"/>
    </location>
</feature>
<dbReference type="EMBL" id="LTBA01000003">
    <property type="protein sequence ID" value="KYH35474.1"/>
    <property type="molecule type" value="Genomic_DNA"/>
</dbReference>
<reference evidence="2 3" key="1">
    <citation type="submission" date="2016-02" db="EMBL/GenBank/DDBJ databases">
        <title>Genome sequence of Clostridium tepidiprofundi DSM 19306.</title>
        <authorList>
            <person name="Poehlein A."/>
            <person name="Daniel R."/>
        </authorList>
    </citation>
    <scope>NUCLEOTIDE SEQUENCE [LARGE SCALE GENOMIC DNA]</scope>
    <source>
        <strain evidence="2 3">DSM 19306</strain>
    </source>
</reference>
<comment type="caution">
    <text evidence="2">The sequence shown here is derived from an EMBL/GenBank/DDBJ whole genome shotgun (WGS) entry which is preliminary data.</text>
</comment>
<keyword evidence="1" id="KW-0472">Membrane</keyword>
<evidence type="ECO:0000313" key="2">
    <source>
        <dbReference type="EMBL" id="KYH35474.1"/>
    </source>
</evidence>
<feature type="transmembrane region" description="Helical" evidence="1">
    <location>
        <begin position="32"/>
        <end position="55"/>
    </location>
</feature>
<keyword evidence="1" id="KW-0812">Transmembrane</keyword>
<keyword evidence="3" id="KW-1185">Reference proteome</keyword>
<gene>
    <name evidence="2" type="ORF">CLTEP_06500</name>
</gene>
<protein>
    <recommendedName>
        <fullName evidence="4">TM2 domain protein</fullName>
    </recommendedName>
</protein>
<feature type="transmembrane region" description="Helical" evidence="1">
    <location>
        <begin position="151"/>
        <end position="169"/>
    </location>
</feature>
<dbReference type="RefSeq" id="WP_242863855.1">
    <property type="nucleotide sequence ID" value="NZ_LTBA01000003.1"/>
</dbReference>
<dbReference type="AlphaFoldDB" id="A0A151B6F9"/>